<reference evidence="2" key="1">
    <citation type="submission" date="2020-06" db="EMBL/GenBank/DDBJ databases">
        <title>Nostoc edaphicum CCNP1411 genome.</title>
        <authorList>
            <person name="Fidor A."/>
            <person name="Grabski M."/>
            <person name="Gawor J."/>
            <person name="Gromadka R."/>
            <person name="Wegrzyn G."/>
            <person name="Mazur-Marzec H."/>
        </authorList>
    </citation>
    <scope>NUCLEOTIDE SEQUENCE [LARGE SCALE GENOMIC DNA]</scope>
    <source>
        <strain evidence="2">CCNP1411</strain>
    </source>
</reference>
<dbReference type="KEGG" id="ned:HUN01_28180"/>
<proteinExistence type="predicted"/>
<dbReference type="Proteomes" id="UP000514713">
    <property type="component" value="Chromosome"/>
</dbReference>
<protein>
    <submittedName>
        <fullName evidence="1">Uncharacterized protein</fullName>
    </submittedName>
</protein>
<dbReference type="RefSeq" id="WP_181928928.1">
    <property type="nucleotide sequence ID" value="NZ_CP054698.1"/>
</dbReference>
<dbReference type="EMBL" id="CP054698">
    <property type="protein sequence ID" value="QMS91285.1"/>
    <property type="molecule type" value="Genomic_DNA"/>
</dbReference>
<evidence type="ECO:0000313" key="1">
    <source>
        <dbReference type="EMBL" id="QMS91285.1"/>
    </source>
</evidence>
<keyword evidence="2" id="KW-1185">Reference proteome</keyword>
<organism evidence="1 2">
    <name type="scientific">Nostoc edaphicum CCNP1411</name>
    <dbReference type="NCBI Taxonomy" id="1472755"/>
    <lineage>
        <taxon>Bacteria</taxon>
        <taxon>Bacillati</taxon>
        <taxon>Cyanobacteriota</taxon>
        <taxon>Cyanophyceae</taxon>
        <taxon>Nostocales</taxon>
        <taxon>Nostocaceae</taxon>
        <taxon>Nostoc</taxon>
    </lineage>
</organism>
<dbReference type="AlphaFoldDB" id="A0A7D7QQH8"/>
<gene>
    <name evidence="1" type="ORF">HUN01_28180</name>
</gene>
<evidence type="ECO:0000313" key="2">
    <source>
        <dbReference type="Proteomes" id="UP000514713"/>
    </source>
</evidence>
<sequence length="48" mass="5753">MHLALAIRNRGYTNEREQRLAEKSAWYQYTSDKTKTFVETAIYRVLKT</sequence>
<name>A0A7D7QQH8_9NOSO</name>
<accession>A0A7D7QQH8</accession>